<name>X6NZP1_RETFI</name>
<dbReference type="SUPFAM" id="SSF56281">
    <property type="entry name" value="Metallo-hydrolase/oxidoreductase"/>
    <property type="match status" value="1"/>
</dbReference>
<gene>
    <name evidence="2" type="ORF">RFI_05769</name>
</gene>
<accession>X6NZP1</accession>
<protein>
    <submittedName>
        <fullName evidence="2">Cleavage and polyadenylation specificity factor</fullName>
    </submittedName>
</protein>
<dbReference type="EMBL" id="ASPP01004990">
    <property type="protein sequence ID" value="ETO31348.1"/>
    <property type="molecule type" value="Genomic_DNA"/>
</dbReference>
<dbReference type="Gene3D" id="3.60.15.10">
    <property type="entry name" value="Ribonuclease Z/Hydroxyacylglutathione hydrolase-like"/>
    <property type="match status" value="1"/>
</dbReference>
<proteinExistence type="predicted"/>
<dbReference type="GO" id="GO:0016180">
    <property type="term" value="P:snRNA processing"/>
    <property type="evidence" value="ECO:0007669"/>
    <property type="project" value="InterPro"/>
</dbReference>
<evidence type="ECO:0000313" key="3">
    <source>
        <dbReference type="Proteomes" id="UP000023152"/>
    </source>
</evidence>
<dbReference type="AlphaFoldDB" id="X6NZP1"/>
<comment type="caution">
    <text evidence="2">The sequence shown here is derived from an EMBL/GenBank/DDBJ whole genome shotgun (WGS) entry which is preliminary data.</text>
</comment>
<keyword evidence="3" id="KW-1185">Reference proteome</keyword>
<dbReference type="Proteomes" id="UP000023152">
    <property type="component" value="Unassembled WGS sequence"/>
</dbReference>
<sequence>MESLACDYLPHKLQPSFGNNNLKSSHDVEDVSRSSNEPEPWLKTNLVTQPIYNKQEIRNAVEKVTKISMNQVLQINPDLKIQSIASGLFIGSCNWHITIGNTKVAVVSGSSGSQYRHPLPLNLNALANAGVDYLIIDDLQFLQPGGEDKKTTAAQSLALVEKTLYKNLFALFFVRINFFFFELVDKWKPCRMEAM</sequence>
<evidence type="ECO:0000313" key="2">
    <source>
        <dbReference type="EMBL" id="ETO31348.1"/>
    </source>
</evidence>
<dbReference type="InterPro" id="IPR027074">
    <property type="entry name" value="Integrator_9su"/>
</dbReference>
<reference evidence="2 3" key="1">
    <citation type="journal article" date="2013" name="Curr. Biol.">
        <title>The Genome of the Foraminiferan Reticulomyxa filosa.</title>
        <authorList>
            <person name="Glockner G."/>
            <person name="Hulsmann N."/>
            <person name="Schleicher M."/>
            <person name="Noegel A.A."/>
            <person name="Eichinger L."/>
            <person name="Gallinger C."/>
            <person name="Pawlowski J."/>
            <person name="Sierra R."/>
            <person name="Euteneuer U."/>
            <person name="Pillet L."/>
            <person name="Moustafa A."/>
            <person name="Platzer M."/>
            <person name="Groth M."/>
            <person name="Szafranski K."/>
            <person name="Schliwa M."/>
        </authorList>
    </citation>
    <scope>NUCLEOTIDE SEQUENCE [LARGE SCALE GENOMIC DNA]</scope>
</reference>
<organism evidence="2 3">
    <name type="scientific">Reticulomyxa filosa</name>
    <dbReference type="NCBI Taxonomy" id="46433"/>
    <lineage>
        <taxon>Eukaryota</taxon>
        <taxon>Sar</taxon>
        <taxon>Rhizaria</taxon>
        <taxon>Retaria</taxon>
        <taxon>Foraminifera</taxon>
        <taxon>Monothalamids</taxon>
        <taxon>Reticulomyxidae</taxon>
        <taxon>Reticulomyxa</taxon>
    </lineage>
</organism>
<feature type="region of interest" description="Disordered" evidence="1">
    <location>
        <begin position="19"/>
        <end position="39"/>
    </location>
</feature>
<dbReference type="PANTHER" id="PTHR46094">
    <property type="entry name" value="INTEGRATOR COMPLEX SUBUNIT 9"/>
    <property type="match status" value="1"/>
</dbReference>
<dbReference type="OrthoDB" id="5600060at2759"/>
<dbReference type="InterPro" id="IPR036866">
    <property type="entry name" value="RibonucZ/Hydroxyglut_hydro"/>
</dbReference>
<dbReference type="GO" id="GO:0032039">
    <property type="term" value="C:integrator complex"/>
    <property type="evidence" value="ECO:0007669"/>
    <property type="project" value="InterPro"/>
</dbReference>
<evidence type="ECO:0000256" key="1">
    <source>
        <dbReference type="SAM" id="MobiDB-lite"/>
    </source>
</evidence>